<feature type="compositionally biased region" description="Basic and acidic residues" evidence="1">
    <location>
        <begin position="28"/>
        <end position="51"/>
    </location>
</feature>
<sequence>MREDKDAIRSALQAEFEGASDDSLGFKQARERREREREELRRERGENDRQQ</sequence>
<organism evidence="2 3">
    <name type="scientific">Tumebacillus lacus</name>
    <dbReference type="NCBI Taxonomy" id="2995335"/>
    <lineage>
        <taxon>Bacteria</taxon>
        <taxon>Bacillati</taxon>
        <taxon>Bacillota</taxon>
        <taxon>Bacilli</taxon>
        <taxon>Bacillales</taxon>
        <taxon>Alicyclobacillaceae</taxon>
        <taxon>Tumebacillus</taxon>
    </lineage>
</organism>
<evidence type="ECO:0000256" key="1">
    <source>
        <dbReference type="SAM" id="MobiDB-lite"/>
    </source>
</evidence>
<gene>
    <name evidence="2" type="ORF">OS242_19715</name>
</gene>
<proteinExistence type="predicted"/>
<comment type="caution">
    <text evidence="2">The sequence shown here is derived from an EMBL/GenBank/DDBJ whole genome shotgun (WGS) entry which is preliminary data.</text>
</comment>
<feature type="region of interest" description="Disordered" evidence="1">
    <location>
        <begin position="1"/>
        <end position="51"/>
    </location>
</feature>
<dbReference type="EMBL" id="JAPMLT010000016">
    <property type="protein sequence ID" value="MCX7572155.1"/>
    <property type="molecule type" value="Genomic_DNA"/>
</dbReference>
<evidence type="ECO:0008006" key="4">
    <source>
        <dbReference type="Google" id="ProtNLM"/>
    </source>
</evidence>
<evidence type="ECO:0000313" key="3">
    <source>
        <dbReference type="Proteomes" id="UP001208017"/>
    </source>
</evidence>
<accession>A0ABT3X963</accession>
<reference evidence="2 3" key="1">
    <citation type="submission" date="2022-11" db="EMBL/GenBank/DDBJ databases">
        <title>Study of microbial diversity in lake waters.</title>
        <authorList>
            <person name="Zhang J."/>
        </authorList>
    </citation>
    <scope>NUCLEOTIDE SEQUENCE [LARGE SCALE GENOMIC DNA]</scope>
    <source>
        <strain evidence="2 3">DT12</strain>
    </source>
</reference>
<protein>
    <recommendedName>
        <fullName evidence="4">YfhD family protein</fullName>
    </recommendedName>
</protein>
<dbReference type="RefSeq" id="WP_267153405.1">
    <property type="nucleotide sequence ID" value="NZ_JAPMLT010000016.1"/>
</dbReference>
<evidence type="ECO:0000313" key="2">
    <source>
        <dbReference type="EMBL" id="MCX7572155.1"/>
    </source>
</evidence>
<keyword evidence="3" id="KW-1185">Reference proteome</keyword>
<name>A0ABT3X963_9BACL</name>
<dbReference type="Proteomes" id="UP001208017">
    <property type="component" value="Unassembled WGS sequence"/>
</dbReference>